<keyword evidence="5 8" id="KW-0378">Hydrolase</keyword>
<dbReference type="PROSITE" id="PS50126">
    <property type="entry name" value="S1"/>
    <property type="match status" value="1"/>
</dbReference>
<evidence type="ECO:0000256" key="4">
    <source>
        <dbReference type="ARBA" id="ARBA00022722"/>
    </source>
</evidence>
<comment type="catalytic activity">
    <reaction evidence="1 8">
        <text>Exonucleolytic cleavage in the 3'- to 5'-direction to yield nucleoside 5'-phosphates.</text>
        <dbReference type="EC" id="3.1.13.1"/>
    </reaction>
</comment>
<comment type="similarity">
    <text evidence="8">Belongs to the RNR ribonuclease family. RNase R subfamily.</text>
</comment>
<dbReference type="Pfam" id="PF08206">
    <property type="entry name" value="OB_RNB"/>
    <property type="match status" value="1"/>
</dbReference>
<dbReference type="HAMAP" id="MF_01895">
    <property type="entry name" value="RNase_R"/>
    <property type="match status" value="1"/>
</dbReference>
<name>V9HLI0_9NEIS</name>
<reference evidence="11 12" key="2">
    <citation type="submission" date="2011-10" db="EMBL/GenBank/DDBJ databases">
        <title>The Genome Sequence of Simonsiella muelleri ATCC 29453.</title>
        <authorList>
            <consortium name="The Broad Institute Genome Sequencing Platform"/>
            <consortium name="The Broad Institute Genome Sequencing Center for Infectious Disease"/>
            <person name="Earl A."/>
            <person name="Ward D."/>
            <person name="Feldgarden M."/>
            <person name="Gevers D."/>
            <person name="Izard J."/>
            <person name="Baranova O.V."/>
            <person name="Blanton J.M."/>
            <person name="Tanner A.C."/>
            <person name="Dewhirst F."/>
            <person name="Young S.K."/>
            <person name="Zeng Q."/>
            <person name="Gargeya S."/>
            <person name="Fitzgerald M."/>
            <person name="Haas B."/>
            <person name="Abouelleil A."/>
            <person name="Alvarado L."/>
            <person name="Arachchi H.M."/>
            <person name="Berlin A."/>
            <person name="Brown A."/>
            <person name="Chapman S.B."/>
            <person name="Chen Z."/>
            <person name="Dunbar C."/>
            <person name="Freedman E."/>
            <person name="Gearin G."/>
            <person name="Goldberg J."/>
            <person name="Griggs A."/>
            <person name="Gujja S."/>
            <person name="Heiman D."/>
            <person name="Howarth C."/>
            <person name="Larson L."/>
            <person name="Lui A."/>
            <person name="MacDonald P.J.P."/>
            <person name="Montmayeur A."/>
            <person name="Murphy C."/>
            <person name="Neiman D."/>
            <person name="Pearson M."/>
            <person name="Priest M."/>
            <person name="Roberts A."/>
            <person name="Saif S."/>
            <person name="Shea T."/>
            <person name="Shenoy N."/>
            <person name="Sisk P."/>
            <person name="Stolte C."/>
            <person name="Sykes S."/>
            <person name="Wortman J."/>
            <person name="Nusbaum C."/>
            <person name="Birren B."/>
        </authorList>
    </citation>
    <scope>NUCLEOTIDE SEQUENCE [LARGE SCALE GENOMIC DNA]</scope>
    <source>
        <strain evidence="11 12">ATCC 29453</strain>
    </source>
</reference>
<dbReference type="GO" id="GO:0006402">
    <property type="term" value="P:mRNA catabolic process"/>
    <property type="evidence" value="ECO:0007669"/>
    <property type="project" value="TreeGrafter"/>
</dbReference>
<dbReference type="OrthoDB" id="9764149at2"/>
<dbReference type="EC" id="3.1.13.1" evidence="8"/>
<dbReference type="SMART" id="SM00316">
    <property type="entry name" value="S1"/>
    <property type="match status" value="1"/>
</dbReference>
<dbReference type="InterPro" id="IPR004476">
    <property type="entry name" value="RNase_II/RNase_R"/>
</dbReference>
<keyword evidence="6 8" id="KW-0269">Exonuclease</keyword>
<dbReference type="NCBIfam" id="TIGR00358">
    <property type="entry name" value="3_prime_RNase"/>
    <property type="match status" value="1"/>
</dbReference>
<comment type="function">
    <text evidence="8">3'-5' exoribonuclease that releases 5'-nucleoside monophosphates and is involved in maturation of structured RNAs.</text>
</comment>
<evidence type="ECO:0000256" key="6">
    <source>
        <dbReference type="ARBA" id="ARBA00022839"/>
    </source>
</evidence>
<keyword evidence="4 8" id="KW-0540">Nuclease</keyword>
<dbReference type="GO" id="GO:0008859">
    <property type="term" value="F:exoribonuclease II activity"/>
    <property type="evidence" value="ECO:0007669"/>
    <property type="project" value="UniProtKB-UniRule"/>
</dbReference>
<dbReference type="InterPro" id="IPR001900">
    <property type="entry name" value="RNase_II/R"/>
</dbReference>
<dbReference type="Pfam" id="PF17876">
    <property type="entry name" value="CSD2"/>
    <property type="match status" value="1"/>
</dbReference>
<dbReference type="SUPFAM" id="SSF50249">
    <property type="entry name" value="Nucleic acid-binding proteins"/>
    <property type="match status" value="4"/>
</dbReference>
<evidence type="ECO:0000256" key="9">
    <source>
        <dbReference type="SAM" id="MobiDB-lite"/>
    </source>
</evidence>
<keyword evidence="3 8" id="KW-0963">Cytoplasm</keyword>
<evidence type="ECO:0000256" key="1">
    <source>
        <dbReference type="ARBA" id="ARBA00001849"/>
    </source>
</evidence>
<dbReference type="NCBIfam" id="TIGR02063">
    <property type="entry name" value="RNase_R"/>
    <property type="match status" value="1"/>
</dbReference>
<evidence type="ECO:0000313" key="12">
    <source>
        <dbReference type="Proteomes" id="UP000017813"/>
    </source>
</evidence>
<dbReference type="PANTHER" id="PTHR23355">
    <property type="entry name" value="RIBONUCLEASE"/>
    <property type="match status" value="1"/>
</dbReference>
<evidence type="ECO:0000256" key="2">
    <source>
        <dbReference type="ARBA" id="ARBA00004496"/>
    </source>
</evidence>
<dbReference type="GO" id="GO:0005829">
    <property type="term" value="C:cytosol"/>
    <property type="evidence" value="ECO:0007669"/>
    <property type="project" value="TreeGrafter"/>
</dbReference>
<protein>
    <recommendedName>
        <fullName evidence="8">Ribonuclease R</fullName>
        <shortName evidence="8">RNase R</shortName>
        <ecNumber evidence="8">3.1.13.1</ecNumber>
    </recommendedName>
</protein>
<dbReference type="AlphaFoldDB" id="V9HLI0"/>
<dbReference type="eggNOG" id="COG0557">
    <property type="taxonomic scope" value="Bacteria"/>
</dbReference>
<dbReference type="PANTHER" id="PTHR23355:SF9">
    <property type="entry name" value="DIS3-LIKE EXONUCLEASE 2"/>
    <property type="match status" value="1"/>
</dbReference>
<keyword evidence="7 8" id="KW-0694">RNA-binding</keyword>
<feature type="compositionally biased region" description="Basic residues" evidence="9">
    <location>
        <begin position="792"/>
        <end position="807"/>
    </location>
</feature>
<keyword evidence="12" id="KW-1185">Reference proteome</keyword>
<evidence type="ECO:0000256" key="3">
    <source>
        <dbReference type="ARBA" id="ARBA00022490"/>
    </source>
</evidence>
<evidence type="ECO:0000313" key="11">
    <source>
        <dbReference type="EMBL" id="EFG31080.1"/>
    </source>
</evidence>
<reference evidence="11 12" key="1">
    <citation type="submission" date="2010-03" db="EMBL/GenBank/DDBJ databases">
        <authorList>
            <consortium name="The Broad Institute Genome Sequencing Platform"/>
            <person name="Ward D."/>
            <person name="Earl A."/>
            <person name="Feldgarden M."/>
            <person name="Gevers D."/>
            <person name="Young S."/>
            <person name="Zeng Q."/>
            <person name="Koehrsen M."/>
            <person name="Alvarado L."/>
            <person name="Berlin A.M."/>
            <person name="Borenstein D."/>
            <person name="Chapman S.B."/>
            <person name="Chen Z."/>
            <person name="Engels R."/>
            <person name="Freedman E."/>
            <person name="Gellesch M."/>
            <person name="Goldberg J."/>
            <person name="Griggs A."/>
            <person name="Gujja S."/>
            <person name="Heilman E.R."/>
            <person name="Heiman D.I."/>
            <person name="Hepburn T.A."/>
            <person name="Howarth C."/>
            <person name="Jen D."/>
            <person name="Larson L."/>
            <person name="Mehta T."/>
            <person name="Park D."/>
            <person name="Pearson M."/>
            <person name="Richards J."/>
            <person name="Roberts A."/>
            <person name="Saif S."/>
            <person name="Shea T.D."/>
            <person name="Shenoy N."/>
            <person name="Sisk P."/>
            <person name="Stolte C."/>
            <person name="Sykes S.N."/>
            <person name="Walk T."/>
            <person name="White J."/>
            <person name="Yandava C."/>
            <person name="Izard J."/>
            <person name="Baranova O.V."/>
            <person name="Blanton J.M."/>
            <person name="Tanner A.C."/>
            <person name="Dewhirst F."/>
            <person name="Haas B."/>
            <person name="Nusbaum C."/>
            <person name="Birren B."/>
        </authorList>
    </citation>
    <scope>NUCLEOTIDE SEQUENCE [LARGE SCALE GENOMIC DNA]</scope>
    <source>
        <strain evidence="11 12">ATCC 29453</strain>
    </source>
</reference>
<evidence type="ECO:0000256" key="8">
    <source>
        <dbReference type="HAMAP-Rule" id="MF_01895"/>
    </source>
</evidence>
<comment type="subcellular location">
    <subcellularLocation>
        <location evidence="2 8">Cytoplasm</location>
    </subcellularLocation>
</comment>
<dbReference type="InterPro" id="IPR040476">
    <property type="entry name" value="CSD2"/>
</dbReference>
<comment type="caution">
    <text evidence="11">The sequence shown here is derived from an EMBL/GenBank/DDBJ whole genome shotgun (WGS) entry which is preliminary data.</text>
</comment>
<dbReference type="InterPro" id="IPR003029">
    <property type="entry name" value="S1_domain"/>
</dbReference>
<dbReference type="InterPro" id="IPR012340">
    <property type="entry name" value="NA-bd_OB-fold"/>
</dbReference>
<dbReference type="Pfam" id="PF00773">
    <property type="entry name" value="RNB"/>
    <property type="match status" value="1"/>
</dbReference>
<dbReference type="InterPro" id="IPR022966">
    <property type="entry name" value="RNase_II/R_CS"/>
</dbReference>
<dbReference type="Proteomes" id="UP000017813">
    <property type="component" value="Unassembled WGS sequence"/>
</dbReference>
<feature type="domain" description="S1 motif" evidence="10">
    <location>
        <begin position="640"/>
        <end position="721"/>
    </location>
</feature>
<dbReference type="RefSeq" id="WP_002641889.1">
    <property type="nucleotide sequence ID" value="NZ_CP019448.1"/>
</dbReference>
<dbReference type="InterPro" id="IPR013223">
    <property type="entry name" value="RNase_B_OB_dom"/>
</dbReference>
<dbReference type="SMART" id="SM00955">
    <property type="entry name" value="RNB"/>
    <property type="match status" value="1"/>
</dbReference>
<dbReference type="Pfam" id="PF00575">
    <property type="entry name" value="S1"/>
    <property type="match status" value="1"/>
</dbReference>
<organism evidence="11 12">
    <name type="scientific">Simonsiella muelleri ATCC 29453</name>
    <dbReference type="NCBI Taxonomy" id="641147"/>
    <lineage>
        <taxon>Bacteria</taxon>
        <taxon>Pseudomonadati</taxon>
        <taxon>Pseudomonadota</taxon>
        <taxon>Betaproteobacteria</taxon>
        <taxon>Neisseriales</taxon>
        <taxon>Neisseriaceae</taxon>
        <taxon>Simonsiella</taxon>
    </lineage>
</organism>
<gene>
    <name evidence="8" type="primary">rnr</name>
    <name evidence="11" type="ORF">HMPREF9021_00909</name>
</gene>
<sequence>MAKNKNTNTLNLREKDPYLTREQQKYDHPLPSREWIIELLEQAGVPQKIPTLAEKLSITDEEFEFFERRLKAMARDGQILINRKNLVCVAEKLDIVKCRVEMHKDGFAFAVPLKTTGDKDFVLYERQLRGVMNGDIVTVRPAGLDKRGRREAQVLDIVERGQKSIVGRFYLERGVAVLEPEDKRLHQNVILEPDSVAQLQPKSGQVIVAEIESYPENHRPAVAKITEILGDYADSGMEIEIAVRKHKLPHEFSTGCLKAADKIPDKVRATDRKNRVDLRDLPLVTIDGETSRDFDDAVYAEKIGRNYRLVVAIADVSHYVQPHDLIDIDSRERATSVYFPRRVIPMLPEKLSNGICSLNPDVERLCMVCDMTITYAGNVKSYEFYPAVMKSHGRLTYNQVWQWIENKTENQFSGCLNVLYKLFQILQQKRFKRGAMEFETIETQMIFDDNGKIERIEEVHRNDAHKLIEECMLAANVCAADFLLKHQHNALYRNHSGPTPEKLATLREQLALLGLRLGGGDDPQPKHYGELAAQITDRPDREIIQSMLLRSMQQAVYEPENEGHFGLAYEHYTHFTSPIRRYPDLLVHRAIKAILAKKTYDESSWQELGAHCSFCERRADEASRDVENWLKTYFMRDKVGDVFGGKISRITNFGVFVTLDDVHIDGMIHVSELGEDYFQYREDLMAMIGERSGVRFDVGDRVQVKVARADLETSRIDLLLISEVKKSKKSRKSTQFDDRLPEGKLTKKSSKKIQIATSVLDEAARLLAESDAKSMRKAKRKKADKTSETTPKARKKTEKPKKSVKIKPKSESRQPAKSNQSDSPRKRARAAKQRSKN</sequence>
<feature type="compositionally biased region" description="Basic residues" evidence="9">
    <location>
        <begin position="826"/>
        <end position="837"/>
    </location>
</feature>
<dbReference type="InterPro" id="IPR011805">
    <property type="entry name" value="RNase_R"/>
</dbReference>
<proteinExistence type="inferred from homology"/>
<dbReference type="InterPro" id="IPR050180">
    <property type="entry name" value="RNR_Ribonuclease"/>
</dbReference>
<dbReference type="KEGG" id="smur:BWP33_05990"/>
<dbReference type="EMBL" id="ADCY02000029">
    <property type="protein sequence ID" value="EFG31080.1"/>
    <property type="molecule type" value="Genomic_DNA"/>
</dbReference>
<dbReference type="Gene3D" id="2.40.50.140">
    <property type="entry name" value="Nucleic acid-binding proteins"/>
    <property type="match status" value="2"/>
</dbReference>
<evidence type="ECO:0000256" key="7">
    <source>
        <dbReference type="ARBA" id="ARBA00022884"/>
    </source>
</evidence>
<dbReference type="STRING" id="641147.HMPREF9021_00909"/>
<dbReference type="PROSITE" id="PS01175">
    <property type="entry name" value="RIBONUCLEASE_II"/>
    <property type="match status" value="1"/>
</dbReference>
<dbReference type="GO" id="GO:0003723">
    <property type="term" value="F:RNA binding"/>
    <property type="evidence" value="ECO:0007669"/>
    <property type="project" value="UniProtKB-UniRule"/>
</dbReference>
<feature type="region of interest" description="Disordered" evidence="9">
    <location>
        <begin position="771"/>
        <end position="837"/>
    </location>
</feature>
<dbReference type="CDD" id="cd04471">
    <property type="entry name" value="S1_RNase_R"/>
    <property type="match status" value="1"/>
</dbReference>
<evidence type="ECO:0000256" key="5">
    <source>
        <dbReference type="ARBA" id="ARBA00022801"/>
    </source>
</evidence>
<accession>V9HLI0</accession>
<evidence type="ECO:0000259" key="10">
    <source>
        <dbReference type="PROSITE" id="PS50126"/>
    </source>
</evidence>
<dbReference type="HOGENOM" id="CLU_002333_7_0_4"/>